<reference evidence="2 3" key="1">
    <citation type="submission" date="2008-10" db="EMBL/GenBank/DDBJ databases">
        <title>Draft genome sequence of Desulvovibrio piger (ATCC 29098).</title>
        <authorList>
            <person name="Sudarsanam P."/>
            <person name="Ley R."/>
            <person name="Guruge J."/>
            <person name="Turnbaugh P.J."/>
            <person name="Mahowald M."/>
            <person name="Liep D."/>
            <person name="Gordon J."/>
        </authorList>
    </citation>
    <scope>NUCLEOTIDE SEQUENCE [LARGE SCALE GENOMIC DNA]</scope>
    <source>
        <strain evidence="2 3">ATCC 29098</strain>
    </source>
</reference>
<comment type="caution">
    <text evidence="2">The sequence shown here is derived from an EMBL/GenBank/DDBJ whole genome shotgun (WGS) entry which is preliminary data.</text>
</comment>
<protein>
    <submittedName>
        <fullName evidence="2">Uncharacterized protein</fullName>
    </submittedName>
</protein>
<proteinExistence type="predicted"/>
<organism evidence="2 3">
    <name type="scientific">Desulfovibrio piger ATCC 29098</name>
    <dbReference type="NCBI Taxonomy" id="411464"/>
    <lineage>
        <taxon>Bacteria</taxon>
        <taxon>Pseudomonadati</taxon>
        <taxon>Thermodesulfobacteriota</taxon>
        <taxon>Desulfovibrionia</taxon>
        <taxon>Desulfovibrionales</taxon>
        <taxon>Desulfovibrionaceae</taxon>
        <taxon>Desulfovibrio</taxon>
    </lineage>
</organism>
<dbReference type="AlphaFoldDB" id="B6WS01"/>
<evidence type="ECO:0000313" key="3">
    <source>
        <dbReference type="Proteomes" id="UP000003676"/>
    </source>
</evidence>
<dbReference type="Proteomes" id="UP000003676">
    <property type="component" value="Unassembled WGS sequence"/>
</dbReference>
<dbReference type="HOGENOM" id="CLU_1084737_0_0_7"/>
<accession>B6WS01</accession>
<reference evidence="2 3" key="2">
    <citation type="submission" date="2008-10" db="EMBL/GenBank/DDBJ databases">
        <authorList>
            <person name="Fulton L."/>
            <person name="Clifton S."/>
            <person name="Fulton B."/>
            <person name="Xu J."/>
            <person name="Minx P."/>
            <person name="Pepin K.H."/>
            <person name="Johnson M."/>
            <person name="Bhonagiri V."/>
            <person name="Nash W.E."/>
            <person name="Mardis E.R."/>
            <person name="Wilson R.K."/>
        </authorList>
    </citation>
    <scope>NUCLEOTIDE SEQUENCE [LARGE SCALE GENOMIC DNA]</scope>
    <source>
        <strain evidence="2 3">ATCC 29098</strain>
    </source>
</reference>
<name>B6WS01_9BACT</name>
<dbReference type="RefSeq" id="WP_006005081.1">
    <property type="nucleotide sequence ID" value="NZ_DS996355.1"/>
</dbReference>
<keyword evidence="1" id="KW-0732">Signal</keyword>
<feature type="signal peptide" evidence="1">
    <location>
        <begin position="1"/>
        <end position="23"/>
    </location>
</feature>
<evidence type="ECO:0000256" key="1">
    <source>
        <dbReference type="SAM" id="SignalP"/>
    </source>
</evidence>
<feature type="chain" id="PRO_5002849350" evidence="1">
    <location>
        <begin position="24"/>
        <end position="256"/>
    </location>
</feature>
<sequence length="256" mass="28083">MMRLKKICALAVSLLLFPCLGHAQTDGQQLMQKMAAAVEQSGSKPYAMPLDEAETKALVEYMKAKYKKEFGKELTDLQAAVWGGSACGLYGGMSMIKNAFSGKGKAAQQPKEAPKPNVWPSGISEYSPKLLMDSFEGNQFAAEKELSAKEILVWGEVDSLGQQRYSPTGTYSDGRDLPCMKLKGLFHAYFEDTNGLDLAKVNKGNAALLLCSKIHYGKFFVQGMCKPVAVGQMDKDGTLQPIFVDRPLYDDLRKAK</sequence>
<evidence type="ECO:0000313" key="2">
    <source>
        <dbReference type="EMBL" id="EEB34159.1"/>
    </source>
</evidence>
<gene>
    <name evidence="2" type="ORF">DESPIG_00846</name>
</gene>
<dbReference type="EMBL" id="ABXU01000026">
    <property type="protein sequence ID" value="EEB34159.1"/>
    <property type="molecule type" value="Genomic_DNA"/>
</dbReference>